<keyword evidence="9" id="KW-1185">Reference proteome</keyword>
<evidence type="ECO:0000256" key="3">
    <source>
        <dbReference type="ARBA" id="ARBA00012662"/>
    </source>
</evidence>
<feature type="domain" description="Glycoside hydrolase family 29 N-terminal" evidence="7">
    <location>
        <begin position="27"/>
        <end position="387"/>
    </location>
</feature>
<evidence type="ECO:0000256" key="4">
    <source>
        <dbReference type="ARBA" id="ARBA00022729"/>
    </source>
</evidence>
<evidence type="ECO:0000259" key="7">
    <source>
        <dbReference type="Pfam" id="PF01120"/>
    </source>
</evidence>
<dbReference type="GO" id="GO:0006004">
    <property type="term" value="P:fucose metabolic process"/>
    <property type="evidence" value="ECO:0007669"/>
    <property type="project" value="InterPro"/>
</dbReference>
<evidence type="ECO:0000256" key="1">
    <source>
        <dbReference type="ARBA" id="ARBA00004071"/>
    </source>
</evidence>
<comment type="similarity">
    <text evidence="2">Belongs to the glycosyl hydrolase 29 family.</text>
</comment>
<dbReference type="InterPro" id="IPR057739">
    <property type="entry name" value="Glyco_hydro_29_N"/>
</dbReference>
<dbReference type="OrthoDB" id="1095333at2"/>
<organism evidence="8 9">
    <name type="scientific">Flavivirga rizhaonensis</name>
    <dbReference type="NCBI Taxonomy" id="2559571"/>
    <lineage>
        <taxon>Bacteria</taxon>
        <taxon>Pseudomonadati</taxon>
        <taxon>Bacteroidota</taxon>
        <taxon>Flavobacteriia</taxon>
        <taxon>Flavobacteriales</taxon>
        <taxon>Flavobacteriaceae</taxon>
        <taxon>Flavivirga</taxon>
    </lineage>
</organism>
<evidence type="ECO:0000313" key="8">
    <source>
        <dbReference type="EMBL" id="TGV04167.1"/>
    </source>
</evidence>
<keyword evidence="6" id="KW-0326">Glycosidase</keyword>
<comment type="caution">
    <text evidence="8">The sequence shown here is derived from an EMBL/GenBank/DDBJ whole genome shotgun (WGS) entry which is preliminary data.</text>
</comment>
<name>A0A4S1E0U6_9FLAO</name>
<dbReference type="InterPro" id="IPR017853">
    <property type="entry name" value="GH"/>
</dbReference>
<dbReference type="InterPro" id="IPR000933">
    <property type="entry name" value="Glyco_hydro_29"/>
</dbReference>
<sequence>MIKINILITTICILFFLSACKEKNEQIVDLQENYRPDWQSVQKYEVPKWFNDAKLGIFIHWGPYAVPAYCNEWYPNRMYDSTYTRKHGDLSWNVYKHHKETYGDQKKFGYKDFIPMFKAEKFDPKEWLDVFEQSGAKYIVPVGEHHDGFAMYASNITKWNSLNMGPKRDIAGELAKETRARGLKFGISSHFSENWYYYKHDEKFDTSDPENFGLYGRPHPEGQPADKQFLKLFEDRTKDMINLYEPDLLWFDGALNAHEGMPTKLELLSYYYNHALDLKKEVVFNYKNNSRHIWPDGCAVLDIERGKLNDIRKEPWQTDTALGVFNWGYTEKMIVKSPNVVIDGLIDIVSKNGNLLLNVSPKADGTIPENQKYVLSELGNWLAINGESIYESRPWKIFGEGPTLEDLNVTHMSERKNAGLVFSDSDFRFTQRGKDFFIICLGVPKEQVLIKALKKDSPLYDYEIESIELLGSKLKIEYEVLEAGLNIKIPSGDIVSPYATVFKIVSGDLKYKNLAE</sequence>
<dbReference type="RefSeq" id="WP_135875439.1">
    <property type="nucleotide sequence ID" value="NZ_SRSO01000003.1"/>
</dbReference>
<dbReference type="PANTHER" id="PTHR10030">
    <property type="entry name" value="ALPHA-L-FUCOSIDASE"/>
    <property type="match status" value="1"/>
</dbReference>
<dbReference type="PANTHER" id="PTHR10030:SF37">
    <property type="entry name" value="ALPHA-L-FUCOSIDASE-RELATED"/>
    <property type="match status" value="1"/>
</dbReference>
<evidence type="ECO:0000256" key="6">
    <source>
        <dbReference type="ARBA" id="ARBA00023295"/>
    </source>
</evidence>
<comment type="function">
    <text evidence="1">Alpha-L-fucosidase is responsible for hydrolyzing the alpha-1,6-linked fucose joined to the reducing-end N-acetylglucosamine of the carbohydrate moieties of glycoproteins.</text>
</comment>
<dbReference type="GO" id="GO:0004560">
    <property type="term" value="F:alpha-L-fucosidase activity"/>
    <property type="evidence" value="ECO:0007669"/>
    <property type="project" value="InterPro"/>
</dbReference>
<dbReference type="SUPFAM" id="SSF51445">
    <property type="entry name" value="(Trans)glycosidases"/>
    <property type="match status" value="1"/>
</dbReference>
<keyword evidence="5" id="KW-0378">Hydrolase</keyword>
<dbReference type="InterPro" id="IPR013780">
    <property type="entry name" value="Glyco_hydro_b"/>
</dbReference>
<dbReference type="InterPro" id="IPR016286">
    <property type="entry name" value="FUC_metazoa-typ"/>
</dbReference>
<accession>A0A4S1E0U6</accession>
<dbReference type="SMART" id="SM00812">
    <property type="entry name" value="Alpha_L_fucos"/>
    <property type="match status" value="1"/>
</dbReference>
<dbReference type="PROSITE" id="PS51257">
    <property type="entry name" value="PROKAR_LIPOPROTEIN"/>
    <property type="match status" value="1"/>
</dbReference>
<dbReference type="GO" id="GO:0005764">
    <property type="term" value="C:lysosome"/>
    <property type="evidence" value="ECO:0007669"/>
    <property type="project" value="TreeGrafter"/>
</dbReference>
<dbReference type="EMBL" id="SRSO01000003">
    <property type="protein sequence ID" value="TGV04167.1"/>
    <property type="molecule type" value="Genomic_DNA"/>
</dbReference>
<protein>
    <recommendedName>
        <fullName evidence="3">alpha-L-fucosidase</fullName>
        <ecNumber evidence="3">3.2.1.51</ecNumber>
    </recommendedName>
</protein>
<evidence type="ECO:0000256" key="5">
    <source>
        <dbReference type="ARBA" id="ARBA00022801"/>
    </source>
</evidence>
<dbReference type="Pfam" id="PF01120">
    <property type="entry name" value="Alpha_L_fucos"/>
    <property type="match status" value="1"/>
</dbReference>
<gene>
    <name evidence="8" type="ORF">EM932_03245</name>
</gene>
<dbReference type="Proteomes" id="UP000307602">
    <property type="component" value="Unassembled WGS sequence"/>
</dbReference>
<reference evidence="8 9" key="1">
    <citation type="submission" date="2019-04" db="EMBL/GenBank/DDBJ databases">
        <authorList>
            <person name="Liu A."/>
        </authorList>
    </citation>
    <scope>NUCLEOTIDE SEQUENCE [LARGE SCALE GENOMIC DNA]</scope>
    <source>
        <strain evidence="8 9">RZ03</strain>
    </source>
</reference>
<evidence type="ECO:0000256" key="2">
    <source>
        <dbReference type="ARBA" id="ARBA00007951"/>
    </source>
</evidence>
<dbReference type="Gene3D" id="3.20.20.80">
    <property type="entry name" value="Glycosidases"/>
    <property type="match status" value="1"/>
</dbReference>
<dbReference type="AlphaFoldDB" id="A0A4S1E0U6"/>
<evidence type="ECO:0000313" key="9">
    <source>
        <dbReference type="Proteomes" id="UP000307602"/>
    </source>
</evidence>
<dbReference type="GO" id="GO:0016139">
    <property type="term" value="P:glycoside catabolic process"/>
    <property type="evidence" value="ECO:0007669"/>
    <property type="project" value="TreeGrafter"/>
</dbReference>
<proteinExistence type="inferred from homology"/>
<dbReference type="PRINTS" id="PR00741">
    <property type="entry name" value="GLHYDRLASE29"/>
</dbReference>
<dbReference type="EC" id="3.2.1.51" evidence="3"/>
<keyword evidence="4" id="KW-0732">Signal</keyword>
<dbReference type="Gene3D" id="2.60.40.1180">
    <property type="entry name" value="Golgi alpha-mannosidase II"/>
    <property type="match status" value="1"/>
</dbReference>